<accession>A0A951QG65</accession>
<dbReference type="GO" id="GO:0003677">
    <property type="term" value="F:DNA binding"/>
    <property type="evidence" value="ECO:0007669"/>
    <property type="project" value="InterPro"/>
</dbReference>
<dbReference type="Proteomes" id="UP000757435">
    <property type="component" value="Unassembled WGS sequence"/>
</dbReference>
<sequence>MWTGESLRKRRLELGVTQRRLAIALDVTETTVRNWESSRHIPSLTPRQTQTMCRILQLSLDEFAEFEHLAS</sequence>
<dbReference type="PROSITE" id="PS50943">
    <property type="entry name" value="HTH_CROC1"/>
    <property type="match status" value="1"/>
</dbReference>
<evidence type="ECO:0000313" key="3">
    <source>
        <dbReference type="Proteomes" id="UP000757435"/>
    </source>
</evidence>
<gene>
    <name evidence="2" type="ORF">KME15_22240</name>
</gene>
<reference evidence="2" key="1">
    <citation type="submission" date="2021-05" db="EMBL/GenBank/DDBJ databases">
        <authorList>
            <person name="Pietrasiak N."/>
            <person name="Ward R."/>
            <person name="Stajich J.E."/>
            <person name="Kurbessoian T."/>
        </authorList>
    </citation>
    <scope>NUCLEOTIDE SEQUENCE</scope>
    <source>
        <strain evidence="2">UHER 2000/2452</strain>
    </source>
</reference>
<proteinExistence type="predicted"/>
<feature type="domain" description="HTH cro/C1-type" evidence="1">
    <location>
        <begin position="7"/>
        <end position="63"/>
    </location>
</feature>
<dbReference type="SMART" id="SM00530">
    <property type="entry name" value="HTH_XRE"/>
    <property type="match status" value="1"/>
</dbReference>
<dbReference type="Gene3D" id="1.10.260.40">
    <property type="entry name" value="lambda repressor-like DNA-binding domains"/>
    <property type="match status" value="1"/>
</dbReference>
<dbReference type="InterPro" id="IPR001387">
    <property type="entry name" value="Cro/C1-type_HTH"/>
</dbReference>
<name>A0A951QG65_9CYAN</name>
<dbReference type="CDD" id="cd00093">
    <property type="entry name" value="HTH_XRE"/>
    <property type="match status" value="1"/>
</dbReference>
<evidence type="ECO:0000313" key="2">
    <source>
        <dbReference type="EMBL" id="MBW4661404.1"/>
    </source>
</evidence>
<organism evidence="2 3">
    <name type="scientific">Drouetiella hepatica Uher 2000/2452</name>
    <dbReference type="NCBI Taxonomy" id="904376"/>
    <lineage>
        <taxon>Bacteria</taxon>
        <taxon>Bacillati</taxon>
        <taxon>Cyanobacteriota</taxon>
        <taxon>Cyanophyceae</taxon>
        <taxon>Oculatellales</taxon>
        <taxon>Oculatellaceae</taxon>
        <taxon>Drouetiella</taxon>
    </lineage>
</organism>
<reference evidence="2" key="2">
    <citation type="journal article" date="2022" name="Microbiol. Resour. Announc.">
        <title>Metagenome Sequencing to Explore Phylogenomics of Terrestrial Cyanobacteria.</title>
        <authorList>
            <person name="Ward R.D."/>
            <person name="Stajich J.E."/>
            <person name="Johansen J.R."/>
            <person name="Huntemann M."/>
            <person name="Clum A."/>
            <person name="Foster B."/>
            <person name="Foster B."/>
            <person name="Roux S."/>
            <person name="Palaniappan K."/>
            <person name="Varghese N."/>
            <person name="Mukherjee S."/>
            <person name="Reddy T.B.K."/>
            <person name="Daum C."/>
            <person name="Copeland A."/>
            <person name="Chen I.A."/>
            <person name="Ivanova N.N."/>
            <person name="Kyrpides N.C."/>
            <person name="Shapiro N."/>
            <person name="Eloe-Fadrosh E.A."/>
            <person name="Pietrasiak N."/>
        </authorList>
    </citation>
    <scope>NUCLEOTIDE SEQUENCE</scope>
    <source>
        <strain evidence="2">UHER 2000/2452</strain>
    </source>
</reference>
<protein>
    <submittedName>
        <fullName evidence="2">Helix-turn-helix transcriptional regulator</fullName>
    </submittedName>
</protein>
<dbReference type="EMBL" id="JAHHHD010000036">
    <property type="protein sequence ID" value="MBW4661404.1"/>
    <property type="molecule type" value="Genomic_DNA"/>
</dbReference>
<dbReference type="InterPro" id="IPR010982">
    <property type="entry name" value="Lambda_DNA-bd_dom_sf"/>
</dbReference>
<comment type="caution">
    <text evidence="2">The sequence shown here is derived from an EMBL/GenBank/DDBJ whole genome shotgun (WGS) entry which is preliminary data.</text>
</comment>
<dbReference type="Pfam" id="PF13560">
    <property type="entry name" value="HTH_31"/>
    <property type="match status" value="1"/>
</dbReference>
<dbReference type="SUPFAM" id="SSF47413">
    <property type="entry name" value="lambda repressor-like DNA-binding domains"/>
    <property type="match status" value="1"/>
</dbReference>
<dbReference type="AlphaFoldDB" id="A0A951QG65"/>
<evidence type="ECO:0000259" key="1">
    <source>
        <dbReference type="PROSITE" id="PS50943"/>
    </source>
</evidence>